<name>S7RKJ2_GLOTA</name>
<dbReference type="Proteomes" id="UP000030669">
    <property type="component" value="Unassembled WGS sequence"/>
</dbReference>
<dbReference type="RefSeq" id="XP_007868476.1">
    <property type="nucleotide sequence ID" value="XM_007870285.1"/>
</dbReference>
<evidence type="ECO:0000313" key="1">
    <source>
        <dbReference type="EMBL" id="EPQ53189.1"/>
    </source>
</evidence>
<gene>
    <name evidence="1" type="ORF">GLOTRDRAFT_95197</name>
</gene>
<keyword evidence="2" id="KW-1185">Reference proteome</keyword>
<dbReference type="EMBL" id="KB469306">
    <property type="protein sequence ID" value="EPQ53189.1"/>
    <property type="molecule type" value="Genomic_DNA"/>
</dbReference>
<reference evidence="1 2" key="1">
    <citation type="journal article" date="2012" name="Science">
        <title>The Paleozoic origin of enzymatic lignin decomposition reconstructed from 31 fungal genomes.</title>
        <authorList>
            <person name="Floudas D."/>
            <person name="Binder M."/>
            <person name="Riley R."/>
            <person name="Barry K."/>
            <person name="Blanchette R.A."/>
            <person name="Henrissat B."/>
            <person name="Martinez A.T."/>
            <person name="Otillar R."/>
            <person name="Spatafora J.W."/>
            <person name="Yadav J.S."/>
            <person name="Aerts A."/>
            <person name="Benoit I."/>
            <person name="Boyd A."/>
            <person name="Carlson A."/>
            <person name="Copeland A."/>
            <person name="Coutinho P.M."/>
            <person name="de Vries R.P."/>
            <person name="Ferreira P."/>
            <person name="Findley K."/>
            <person name="Foster B."/>
            <person name="Gaskell J."/>
            <person name="Glotzer D."/>
            <person name="Gorecki P."/>
            <person name="Heitman J."/>
            <person name="Hesse C."/>
            <person name="Hori C."/>
            <person name="Igarashi K."/>
            <person name="Jurgens J.A."/>
            <person name="Kallen N."/>
            <person name="Kersten P."/>
            <person name="Kohler A."/>
            <person name="Kuees U."/>
            <person name="Kumar T.K.A."/>
            <person name="Kuo A."/>
            <person name="LaButti K."/>
            <person name="Larrondo L.F."/>
            <person name="Lindquist E."/>
            <person name="Ling A."/>
            <person name="Lombard V."/>
            <person name="Lucas S."/>
            <person name="Lundell T."/>
            <person name="Martin R."/>
            <person name="McLaughlin D.J."/>
            <person name="Morgenstern I."/>
            <person name="Morin E."/>
            <person name="Murat C."/>
            <person name="Nagy L.G."/>
            <person name="Nolan M."/>
            <person name="Ohm R.A."/>
            <person name="Patyshakuliyeva A."/>
            <person name="Rokas A."/>
            <person name="Ruiz-Duenas F.J."/>
            <person name="Sabat G."/>
            <person name="Salamov A."/>
            <person name="Samejima M."/>
            <person name="Schmutz J."/>
            <person name="Slot J.C."/>
            <person name="St John F."/>
            <person name="Stenlid J."/>
            <person name="Sun H."/>
            <person name="Sun S."/>
            <person name="Syed K."/>
            <person name="Tsang A."/>
            <person name="Wiebenga A."/>
            <person name="Young D."/>
            <person name="Pisabarro A."/>
            <person name="Eastwood D.C."/>
            <person name="Martin F."/>
            <person name="Cullen D."/>
            <person name="Grigoriev I.V."/>
            <person name="Hibbett D.S."/>
        </authorList>
    </citation>
    <scope>NUCLEOTIDE SEQUENCE [LARGE SCALE GENOMIC DNA]</scope>
    <source>
        <strain evidence="1 2">ATCC 11539</strain>
    </source>
</reference>
<organism evidence="1 2">
    <name type="scientific">Gloeophyllum trabeum (strain ATCC 11539 / FP-39264 / Madison 617)</name>
    <name type="common">Brown rot fungus</name>
    <dbReference type="NCBI Taxonomy" id="670483"/>
    <lineage>
        <taxon>Eukaryota</taxon>
        <taxon>Fungi</taxon>
        <taxon>Dikarya</taxon>
        <taxon>Basidiomycota</taxon>
        <taxon>Agaricomycotina</taxon>
        <taxon>Agaricomycetes</taxon>
        <taxon>Gloeophyllales</taxon>
        <taxon>Gloeophyllaceae</taxon>
        <taxon>Gloeophyllum</taxon>
    </lineage>
</organism>
<dbReference type="KEGG" id="gtr:GLOTRDRAFT_95197"/>
<proteinExistence type="predicted"/>
<accession>S7RKJ2</accession>
<dbReference type="GeneID" id="19309687"/>
<dbReference type="HOGENOM" id="CLU_1224885_0_0_1"/>
<dbReference type="AlphaFoldDB" id="S7RKJ2"/>
<sequence>MQVLSEMEEMEDLTWLWSFYYLGVYTLEGITGIPGQENIVHTRCMIVPRILNEEMSSAFSNHRGEGEALPENLLSPTSVRRTLWPWTRGGMWGSEGEHHWDGRNDRMEEVWNDVGSRMGEDGGDIPWETDYRTLSDSEASDDGNYGSEDPWLPDFLWLDERQIAQGIYPNVMIYKLARFVGVEVPYSRGHLVHSEGVQVAQMPILRKGGQIFMCAVSPSFDGENEG</sequence>
<protein>
    <submittedName>
        <fullName evidence="1">Uncharacterized protein</fullName>
    </submittedName>
</protein>
<evidence type="ECO:0000313" key="2">
    <source>
        <dbReference type="Proteomes" id="UP000030669"/>
    </source>
</evidence>